<dbReference type="PANTHER" id="PTHR46601">
    <property type="entry name" value="ULP_PROTEASE DOMAIN-CONTAINING PROTEIN"/>
    <property type="match status" value="1"/>
</dbReference>
<dbReference type="AlphaFoldDB" id="A0A164R505"/>
<evidence type="ECO:0000313" key="1">
    <source>
        <dbReference type="EMBL" id="KZS08330.1"/>
    </source>
</evidence>
<protein>
    <submittedName>
        <fullName evidence="1">Cc8L18.2-like protein</fullName>
    </submittedName>
</protein>
<dbReference type="OrthoDB" id="6343597at2759"/>
<proteinExistence type="predicted"/>
<dbReference type="EMBL" id="LRGB01002230">
    <property type="protein sequence ID" value="KZS08330.1"/>
    <property type="molecule type" value="Genomic_DNA"/>
</dbReference>
<name>A0A164R505_9CRUS</name>
<dbReference type="PANTHER" id="PTHR46601:SF1">
    <property type="entry name" value="ADF-H DOMAIN-CONTAINING PROTEIN"/>
    <property type="match status" value="1"/>
</dbReference>
<dbReference type="Proteomes" id="UP000076858">
    <property type="component" value="Unassembled WGS sequence"/>
</dbReference>
<evidence type="ECO:0000313" key="2">
    <source>
        <dbReference type="Proteomes" id="UP000076858"/>
    </source>
</evidence>
<sequence length="469" mass="52918">MAWFPNVLYGEAVKEKIKSTGDRNLQLSLLTLAPASWTHKQISEHFGVSEYSAAQAVELKKKSGILAKPEAKTSSRRLTDDDKQRVIDFYVSDEYSRQLPGMKSVKSVKQPNGERIKVQKRLLLLNIDELHGEYKKKFKDIAGIKTIGFSAFADLRPKHVITVGSSGTHSVCVYHHNVKLMLSSIGLSKERHLLMDKVVFSVYNKTCMLSGCPNCPGSDALESFLEELIADENESISYKQWTHTDGNKLETIVAASDDFIESLVSASKEKIDHKSCVLVSNFSENYSFIIQDSMQGYYWANDQATILTFMAYIKRPDGSIFNVSIAIISDHLIHDTISVHAYLRPVLQHLMTLNPSLKSVKYFTDESGAQYTNKKNFANLCAHFEDFKLEAEWHFFASCHGKSACDGIGDDKYWYVTQIVGLDEDKREFNVIVLYPGGELGLIRGYKPTTKNYSFVTCSHKNSIYDPPH</sequence>
<keyword evidence="2" id="KW-1185">Reference proteome</keyword>
<dbReference type="STRING" id="35525.A0A164R505"/>
<organism evidence="1 2">
    <name type="scientific">Daphnia magna</name>
    <dbReference type="NCBI Taxonomy" id="35525"/>
    <lineage>
        <taxon>Eukaryota</taxon>
        <taxon>Metazoa</taxon>
        <taxon>Ecdysozoa</taxon>
        <taxon>Arthropoda</taxon>
        <taxon>Crustacea</taxon>
        <taxon>Branchiopoda</taxon>
        <taxon>Diplostraca</taxon>
        <taxon>Cladocera</taxon>
        <taxon>Anomopoda</taxon>
        <taxon>Daphniidae</taxon>
        <taxon>Daphnia</taxon>
    </lineage>
</organism>
<comment type="caution">
    <text evidence="1">The sequence shown here is derived from an EMBL/GenBank/DDBJ whole genome shotgun (WGS) entry which is preliminary data.</text>
</comment>
<accession>A0A164R505</accession>
<gene>
    <name evidence="1" type="ORF">APZ42_027713</name>
</gene>
<reference evidence="1 2" key="1">
    <citation type="submission" date="2016-03" db="EMBL/GenBank/DDBJ databases">
        <title>EvidentialGene: Evidence-directed Construction of Genes on Genomes.</title>
        <authorList>
            <person name="Gilbert D.G."/>
            <person name="Choi J.-H."/>
            <person name="Mockaitis K."/>
            <person name="Colbourne J."/>
            <person name="Pfrender M."/>
        </authorList>
    </citation>
    <scope>NUCLEOTIDE SEQUENCE [LARGE SCALE GENOMIC DNA]</scope>
    <source>
        <strain evidence="1 2">Xinb3</strain>
        <tissue evidence="1">Complete organism</tissue>
    </source>
</reference>